<gene>
    <name evidence="5" type="ORF">SAMN05660841_01303</name>
</gene>
<sequence length="131" mass="15862">MEKKDIIRLEDIKLLVDTFYDRIRQDEMLGIIFNQNIQDKWPEHLSKMYRFWQTLLLNEYTYDGRPFPPHAHLPIGQQHFDHWLTLFSQTVDDLFIGEKADEAKWRAKKMAVMFQSKLDYIQNNPDKSIIF</sequence>
<dbReference type="EMBL" id="FUZF01000003">
    <property type="protein sequence ID" value="SKB56868.1"/>
    <property type="molecule type" value="Genomic_DNA"/>
</dbReference>
<proteinExistence type="predicted"/>
<keyword evidence="6" id="KW-1185">Reference proteome</keyword>
<keyword evidence="3" id="KW-0479">Metal-binding</keyword>
<protein>
    <submittedName>
        <fullName evidence="5">Hemoglobin</fullName>
    </submittedName>
</protein>
<keyword evidence="2" id="KW-0349">Heme</keyword>
<dbReference type="InterPro" id="IPR009050">
    <property type="entry name" value="Globin-like_sf"/>
</dbReference>
<dbReference type="RefSeq" id="WP_079642260.1">
    <property type="nucleotide sequence ID" value="NZ_FUZF01000003.1"/>
</dbReference>
<dbReference type="STRING" id="1513896.SAMN05660841_01303"/>
<dbReference type="InterPro" id="IPR001486">
    <property type="entry name" value="Hemoglobin_trunc"/>
</dbReference>
<dbReference type="SUPFAM" id="SSF46458">
    <property type="entry name" value="Globin-like"/>
    <property type="match status" value="1"/>
</dbReference>
<evidence type="ECO:0000256" key="1">
    <source>
        <dbReference type="ARBA" id="ARBA00022448"/>
    </source>
</evidence>
<dbReference type="GO" id="GO:0019825">
    <property type="term" value="F:oxygen binding"/>
    <property type="evidence" value="ECO:0007669"/>
    <property type="project" value="InterPro"/>
</dbReference>
<dbReference type="AlphaFoldDB" id="A0A1T5CBN9"/>
<evidence type="ECO:0000256" key="2">
    <source>
        <dbReference type="ARBA" id="ARBA00022617"/>
    </source>
</evidence>
<dbReference type="Gene3D" id="1.10.490.10">
    <property type="entry name" value="Globins"/>
    <property type="match status" value="1"/>
</dbReference>
<keyword evidence="4" id="KW-0408">Iron</keyword>
<dbReference type="Pfam" id="PF01152">
    <property type="entry name" value="Bac_globin"/>
    <property type="match status" value="1"/>
</dbReference>
<evidence type="ECO:0000313" key="6">
    <source>
        <dbReference type="Proteomes" id="UP000190150"/>
    </source>
</evidence>
<dbReference type="InterPro" id="IPR012292">
    <property type="entry name" value="Globin/Proto"/>
</dbReference>
<dbReference type="CDD" id="cd08916">
    <property type="entry name" value="TrHb3_P"/>
    <property type="match status" value="1"/>
</dbReference>
<reference evidence="6" key="1">
    <citation type="submission" date="2017-02" db="EMBL/GenBank/DDBJ databases">
        <authorList>
            <person name="Varghese N."/>
            <person name="Submissions S."/>
        </authorList>
    </citation>
    <scope>NUCLEOTIDE SEQUENCE [LARGE SCALE GENOMIC DNA]</scope>
    <source>
        <strain evidence="6">DSM 24091</strain>
    </source>
</reference>
<evidence type="ECO:0000313" key="5">
    <source>
        <dbReference type="EMBL" id="SKB56868.1"/>
    </source>
</evidence>
<dbReference type="OrthoDB" id="25954at2"/>
<evidence type="ECO:0000256" key="4">
    <source>
        <dbReference type="ARBA" id="ARBA00023004"/>
    </source>
</evidence>
<dbReference type="GO" id="GO:0046872">
    <property type="term" value="F:metal ion binding"/>
    <property type="evidence" value="ECO:0007669"/>
    <property type="project" value="UniProtKB-KW"/>
</dbReference>
<accession>A0A1T5CBN9</accession>
<dbReference type="Proteomes" id="UP000190150">
    <property type="component" value="Unassembled WGS sequence"/>
</dbReference>
<dbReference type="GO" id="GO:0020037">
    <property type="term" value="F:heme binding"/>
    <property type="evidence" value="ECO:0007669"/>
    <property type="project" value="InterPro"/>
</dbReference>
<keyword evidence="1" id="KW-0813">Transport</keyword>
<evidence type="ECO:0000256" key="3">
    <source>
        <dbReference type="ARBA" id="ARBA00022723"/>
    </source>
</evidence>
<organism evidence="5 6">
    <name type="scientific">Sphingobacterium nematocida</name>
    <dbReference type="NCBI Taxonomy" id="1513896"/>
    <lineage>
        <taxon>Bacteria</taxon>
        <taxon>Pseudomonadati</taxon>
        <taxon>Bacteroidota</taxon>
        <taxon>Sphingobacteriia</taxon>
        <taxon>Sphingobacteriales</taxon>
        <taxon>Sphingobacteriaceae</taxon>
        <taxon>Sphingobacterium</taxon>
    </lineage>
</organism>
<name>A0A1T5CBN9_9SPHI</name>